<protein>
    <recommendedName>
        <fullName evidence="4">Small ribosomal subunit protein uS9</fullName>
    </recommendedName>
    <alternativeName>
        <fullName evidence="5">30S ribosomal protein S9</fullName>
    </alternativeName>
</protein>
<dbReference type="InterPro" id="IPR020568">
    <property type="entry name" value="Ribosomal_Su5_D2-typ_SF"/>
</dbReference>
<proteinExistence type="inferred from homology"/>
<keyword evidence="3" id="KW-0687">Ribonucleoprotein</keyword>
<evidence type="ECO:0000256" key="1">
    <source>
        <dbReference type="ARBA" id="ARBA00005251"/>
    </source>
</evidence>
<evidence type="ECO:0000313" key="7">
    <source>
        <dbReference type="Proteomes" id="UP000176608"/>
    </source>
</evidence>
<dbReference type="GO" id="GO:0022627">
    <property type="term" value="C:cytosolic small ribosomal subunit"/>
    <property type="evidence" value="ECO:0007669"/>
    <property type="project" value="TreeGrafter"/>
</dbReference>
<name>A0A1F4UQP5_UNCKA</name>
<dbReference type="InterPro" id="IPR000754">
    <property type="entry name" value="Ribosomal_uS9"/>
</dbReference>
<dbReference type="Proteomes" id="UP000176608">
    <property type="component" value="Unassembled WGS sequence"/>
</dbReference>
<comment type="caution">
    <text evidence="6">The sequence shown here is derived from an EMBL/GenBank/DDBJ whole genome shotgun (WGS) entry which is preliminary data.</text>
</comment>
<dbReference type="GO" id="GO:0006412">
    <property type="term" value="P:translation"/>
    <property type="evidence" value="ECO:0007669"/>
    <property type="project" value="InterPro"/>
</dbReference>
<dbReference type="InterPro" id="IPR014721">
    <property type="entry name" value="Ribsml_uS5_D2-typ_fold_subgr"/>
</dbReference>
<organism evidence="6 7">
    <name type="scientific">candidate division WWE3 bacterium RIFCSPHIGHO2_01_FULL_42_13</name>
    <dbReference type="NCBI Taxonomy" id="1802617"/>
    <lineage>
        <taxon>Bacteria</taxon>
        <taxon>Katanobacteria</taxon>
    </lineage>
</organism>
<dbReference type="EMBL" id="MEVA01000016">
    <property type="protein sequence ID" value="OGC47239.1"/>
    <property type="molecule type" value="Genomic_DNA"/>
</dbReference>
<dbReference type="GO" id="GO:0003723">
    <property type="term" value="F:RNA binding"/>
    <property type="evidence" value="ECO:0007669"/>
    <property type="project" value="TreeGrafter"/>
</dbReference>
<evidence type="ECO:0000256" key="4">
    <source>
        <dbReference type="ARBA" id="ARBA00035259"/>
    </source>
</evidence>
<dbReference type="PANTHER" id="PTHR21569:SF1">
    <property type="entry name" value="SMALL RIBOSOMAL SUBUNIT PROTEIN US9M"/>
    <property type="match status" value="1"/>
</dbReference>
<dbReference type="Gene3D" id="3.30.230.10">
    <property type="match status" value="1"/>
</dbReference>
<dbReference type="InterPro" id="IPR023035">
    <property type="entry name" value="Ribosomal_uS9_bac/plastid"/>
</dbReference>
<reference evidence="6 7" key="1">
    <citation type="journal article" date="2016" name="Nat. Commun.">
        <title>Thousands of microbial genomes shed light on interconnected biogeochemical processes in an aquifer system.</title>
        <authorList>
            <person name="Anantharaman K."/>
            <person name="Brown C.T."/>
            <person name="Hug L.A."/>
            <person name="Sharon I."/>
            <person name="Castelle C.J."/>
            <person name="Probst A.J."/>
            <person name="Thomas B.C."/>
            <person name="Singh A."/>
            <person name="Wilkins M.J."/>
            <person name="Karaoz U."/>
            <person name="Brodie E.L."/>
            <person name="Williams K.H."/>
            <person name="Hubbard S.S."/>
            <person name="Banfield J.F."/>
        </authorList>
    </citation>
    <scope>NUCLEOTIDE SEQUENCE [LARGE SCALE GENOMIC DNA]</scope>
</reference>
<evidence type="ECO:0000256" key="3">
    <source>
        <dbReference type="ARBA" id="ARBA00023274"/>
    </source>
</evidence>
<evidence type="ECO:0000256" key="5">
    <source>
        <dbReference type="ARBA" id="ARBA00035523"/>
    </source>
</evidence>
<evidence type="ECO:0000256" key="2">
    <source>
        <dbReference type="ARBA" id="ARBA00022980"/>
    </source>
</evidence>
<dbReference type="SUPFAM" id="SSF54211">
    <property type="entry name" value="Ribosomal protein S5 domain 2-like"/>
    <property type="match status" value="1"/>
</dbReference>
<dbReference type="AlphaFoldDB" id="A0A1F4UQP5"/>
<dbReference type="NCBIfam" id="NF001099">
    <property type="entry name" value="PRK00132.1"/>
    <property type="match status" value="1"/>
</dbReference>
<sequence length="139" mass="15779">MAKDKELKKAPIMAVGRRKTATARIFMYEGKGEILVNEVDIDKYFSSDVEKLAWSQPFHLVGVSHPASKFNATIKVRGSGRVGQLGAVVHALSRALATLSEENQVILRRSGHLTRDPRMVERKKYFLKKARKRPQYSKR</sequence>
<dbReference type="PANTHER" id="PTHR21569">
    <property type="entry name" value="RIBOSOMAL PROTEIN S9"/>
    <property type="match status" value="1"/>
</dbReference>
<dbReference type="Pfam" id="PF00380">
    <property type="entry name" value="Ribosomal_S9"/>
    <property type="match status" value="1"/>
</dbReference>
<keyword evidence="2 6" id="KW-0689">Ribosomal protein</keyword>
<gene>
    <name evidence="6" type="ORF">A2886_01155</name>
</gene>
<dbReference type="STRING" id="1802617.A2886_01155"/>
<comment type="similarity">
    <text evidence="1">Belongs to the universal ribosomal protein uS9 family.</text>
</comment>
<dbReference type="GO" id="GO:0003735">
    <property type="term" value="F:structural constituent of ribosome"/>
    <property type="evidence" value="ECO:0007669"/>
    <property type="project" value="InterPro"/>
</dbReference>
<accession>A0A1F4UQP5</accession>
<evidence type="ECO:0000313" key="6">
    <source>
        <dbReference type="EMBL" id="OGC47239.1"/>
    </source>
</evidence>